<name>A0ABV1AEN7_9TELE</name>
<proteinExistence type="predicted"/>
<keyword evidence="2" id="KW-1185">Reference proteome</keyword>
<evidence type="ECO:0000313" key="2">
    <source>
        <dbReference type="Proteomes" id="UP001469553"/>
    </source>
</evidence>
<dbReference type="EMBL" id="JAHRIP010089564">
    <property type="protein sequence ID" value="MEQ2316650.1"/>
    <property type="molecule type" value="Genomic_DNA"/>
</dbReference>
<comment type="caution">
    <text evidence="1">The sequence shown here is derived from an EMBL/GenBank/DDBJ whole genome shotgun (WGS) entry which is preliminary data.</text>
</comment>
<sequence>MDGRGLKSGKMILSFVQPFCYIPLLESRCRSVQHLCQKLTPPWASLVFPKEKEVTRTATFAAQIAACHRGKEVSVIANKCKHDLFLILFDCVFLQVVLHTVPPSFCLLTQTPSVSASSSAADESCTCCAHSEQAQDLFPPSLLFTLPFSLDGSLYL</sequence>
<accession>A0ABV1AEN7</accession>
<reference evidence="1 2" key="1">
    <citation type="submission" date="2021-06" db="EMBL/GenBank/DDBJ databases">
        <authorList>
            <person name="Palmer J.M."/>
        </authorList>
    </citation>
    <scope>NUCLEOTIDE SEQUENCE [LARGE SCALE GENOMIC DNA]</scope>
    <source>
        <strain evidence="1 2">AS_MEX2019</strain>
        <tissue evidence="1">Muscle</tissue>
    </source>
</reference>
<evidence type="ECO:0000313" key="1">
    <source>
        <dbReference type="EMBL" id="MEQ2316650.1"/>
    </source>
</evidence>
<organism evidence="1 2">
    <name type="scientific">Ameca splendens</name>
    <dbReference type="NCBI Taxonomy" id="208324"/>
    <lineage>
        <taxon>Eukaryota</taxon>
        <taxon>Metazoa</taxon>
        <taxon>Chordata</taxon>
        <taxon>Craniata</taxon>
        <taxon>Vertebrata</taxon>
        <taxon>Euteleostomi</taxon>
        <taxon>Actinopterygii</taxon>
        <taxon>Neopterygii</taxon>
        <taxon>Teleostei</taxon>
        <taxon>Neoteleostei</taxon>
        <taxon>Acanthomorphata</taxon>
        <taxon>Ovalentaria</taxon>
        <taxon>Atherinomorphae</taxon>
        <taxon>Cyprinodontiformes</taxon>
        <taxon>Goodeidae</taxon>
        <taxon>Ameca</taxon>
    </lineage>
</organism>
<gene>
    <name evidence="1" type="ORF">AMECASPLE_034572</name>
</gene>
<dbReference type="Proteomes" id="UP001469553">
    <property type="component" value="Unassembled WGS sequence"/>
</dbReference>
<protein>
    <submittedName>
        <fullName evidence="1">Uncharacterized protein</fullName>
    </submittedName>
</protein>